<dbReference type="InterPro" id="IPR012337">
    <property type="entry name" value="RNaseH-like_sf"/>
</dbReference>
<dbReference type="Gene3D" id="3.30.420.10">
    <property type="entry name" value="Ribonuclease H-like superfamily/Ribonuclease H"/>
    <property type="match status" value="1"/>
</dbReference>
<gene>
    <name evidence="2" type="ORF">GKIL_0101</name>
</gene>
<dbReference type="InterPro" id="IPR036397">
    <property type="entry name" value="RNaseH_sf"/>
</dbReference>
<dbReference type="eggNOG" id="COG2801">
    <property type="taxonomic scope" value="Bacteria"/>
</dbReference>
<dbReference type="Proteomes" id="UP000017396">
    <property type="component" value="Chromosome"/>
</dbReference>
<sequence>MQLRSRLAILPERSGERKVLLEQSAGLFGVSVATVYRALREQQRPKSVHRADRGSPRLLPRPELERYCEVIAAMKLRTLNQKGRHVSTARAIALLEEYGMDTPSGFVQLPKGLLAKSTVNHYLDAWGYDLERLTRQPPAVRFQAEHSNECWHFDLSPSDLKHLHKPPAWVEPGRGNPTLMLFSVVDDRSGVCFQEYRCVYGEDVEAALRFLFGAMSPKEATGVDFGGIPAMLYADNGPIARSRVFQNVLECLGIKLLTHMSAGSDGTRVTARAKGKVERPFRTVKEAHETLYHFHQPQSEAEANLWLQRYLMHYNDRPHRSEPHSRLEDWQRHLPSQGIRQMCSWERFCTFAREPERRKVGADARVTVEGVAYQVEPDLAGETVVLWWGLFDNELYVEKDEQRYGPYLPVDGPIPLHRYRKFKKTRTQERSERIATLATRLGLPRAALEGHAELAYLVEEAPAPQAVRALPFRDLDPYQEFNYPSALMAKRAIAQALGCPLAKLSEEERAFIDAVLGETLSKKEVLERVRRHLAHDPPGEAHAD</sequence>
<protein>
    <submittedName>
        <fullName evidence="2">Transposase</fullName>
    </submittedName>
</protein>
<proteinExistence type="predicted"/>
<organism evidence="2 3">
    <name type="scientific">Gloeobacter kilaueensis (strain ATCC BAA-2537 / CCAP 1431/1 / ULC 316 / JS1)</name>
    <dbReference type="NCBI Taxonomy" id="1183438"/>
    <lineage>
        <taxon>Bacteria</taxon>
        <taxon>Bacillati</taxon>
        <taxon>Cyanobacteriota</taxon>
        <taxon>Cyanophyceae</taxon>
        <taxon>Gloeobacterales</taxon>
        <taxon>Gloeobacteraceae</taxon>
        <taxon>Gloeobacter</taxon>
    </lineage>
</organism>
<accession>U5QC09</accession>
<dbReference type="PANTHER" id="PTHR35004:SF7">
    <property type="entry name" value="INTEGRASE PROTEIN"/>
    <property type="match status" value="1"/>
</dbReference>
<feature type="domain" description="Integrase catalytic" evidence="1">
    <location>
        <begin position="133"/>
        <end position="334"/>
    </location>
</feature>
<dbReference type="AlphaFoldDB" id="U5QC09"/>
<dbReference type="InterPro" id="IPR001584">
    <property type="entry name" value="Integrase_cat-core"/>
</dbReference>
<dbReference type="PATRIC" id="fig|1183438.3.peg.101"/>
<evidence type="ECO:0000313" key="2">
    <source>
        <dbReference type="EMBL" id="AGY56348.1"/>
    </source>
</evidence>
<evidence type="ECO:0000259" key="1">
    <source>
        <dbReference type="PROSITE" id="PS50994"/>
    </source>
</evidence>
<dbReference type="PANTHER" id="PTHR35004">
    <property type="entry name" value="TRANSPOSASE RV3428C-RELATED"/>
    <property type="match status" value="1"/>
</dbReference>
<keyword evidence="3" id="KW-1185">Reference proteome</keyword>
<dbReference type="SUPFAM" id="SSF53098">
    <property type="entry name" value="Ribonuclease H-like"/>
    <property type="match status" value="1"/>
</dbReference>
<dbReference type="HOGENOM" id="CLU_579449_0_0_3"/>
<evidence type="ECO:0000313" key="3">
    <source>
        <dbReference type="Proteomes" id="UP000017396"/>
    </source>
</evidence>
<dbReference type="GO" id="GO:0003676">
    <property type="term" value="F:nucleic acid binding"/>
    <property type="evidence" value="ECO:0007669"/>
    <property type="project" value="InterPro"/>
</dbReference>
<dbReference type="KEGG" id="glj:GKIL_0101"/>
<name>U5QC09_GLOK1</name>
<dbReference type="EMBL" id="CP003587">
    <property type="protein sequence ID" value="AGY56348.1"/>
    <property type="molecule type" value="Genomic_DNA"/>
</dbReference>
<reference evidence="2 3" key="1">
    <citation type="journal article" date="2013" name="PLoS ONE">
        <title>Cultivation and Complete Genome Sequencing of Gloeobacter kilaueensis sp. nov., from a Lava Cave in Kilauea Caldera, Hawai'i.</title>
        <authorList>
            <person name="Saw J.H."/>
            <person name="Schatz M."/>
            <person name="Brown M.V."/>
            <person name="Kunkel D.D."/>
            <person name="Foster J.S."/>
            <person name="Shick H."/>
            <person name="Christensen S."/>
            <person name="Hou S."/>
            <person name="Wan X."/>
            <person name="Donachie S.P."/>
        </authorList>
    </citation>
    <scope>NUCLEOTIDE SEQUENCE [LARGE SCALE GENOMIC DNA]</scope>
    <source>
        <strain evidence="3">JS</strain>
    </source>
</reference>
<dbReference type="STRING" id="1183438.GKIL_0101"/>
<dbReference type="PROSITE" id="PS50994">
    <property type="entry name" value="INTEGRASE"/>
    <property type="match status" value="1"/>
</dbReference>
<dbReference type="GO" id="GO:0015074">
    <property type="term" value="P:DNA integration"/>
    <property type="evidence" value="ECO:0007669"/>
    <property type="project" value="InterPro"/>
</dbReference>